<dbReference type="EMBL" id="JANSHE010006416">
    <property type="protein sequence ID" value="KAJ2967138.1"/>
    <property type="molecule type" value="Genomic_DNA"/>
</dbReference>
<evidence type="ECO:0000313" key="1">
    <source>
        <dbReference type="EMBL" id="KAJ2967138.1"/>
    </source>
</evidence>
<organism evidence="1 2">
    <name type="scientific">Trametes sanguinea</name>
    <dbReference type="NCBI Taxonomy" id="158606"/>
    <lineage>
        <taxon>Eukaryota</taxon>
        <taxon>Fungi</taxon>
        <taxon>Dikarya</taxon>
        <taxon>Basidiomycota</taxon>
        <taxon>Agaricomycotina</taxon>
        <taxon>Agaricomycetes</taxon>
        <taxon>Polyporales</taxon>
        <taxon>Polyporaceae</taxon>
        <taxon>Trametes</taxon>
    </lineage>
</organism>
<sequence>MVAANHLLYKPAQPGAPEGSKDAKGEHPDHIVVIKYVPAVGDSKRAIDEYYSEIFCGGRSTINIFNECEDSLLATPLILDLTILAELLTRVKYRETSATPALTTKAAEFKPLYPVLSLLSYMLKAPLVKPGTDVVNSLNRQRNALETFLKACIGLEGSSDLLRPREE</sequence>
<proteinExistence type="predicted"/>
<reference evidence="1" key="1">
    <citation type="submission" date="2022-08" db="EMBL/GenBank/DDBJ databases">
        <title>Genome Sequence of Pycnoporus sanguineus.</title>
        <authorList>
            <person name="Buettner E."/>
        </authorList>
    </citation>
    <scope>NUCLEOTIDE SEQUENCE</scope>
    <source>
        <strain evidence="1">CG-C14</strain>
    </source>
</reference>
<comment type="caution">
    <text evidence="1">The sequence shown here is derived from an EMBL/GenBank/DDBJ whole genome shotgun (WGS) entry which is preliminary data.</text>
</comment>
<protein>
    <submittedName>
        <fullName evidence="1">Uncharacterized protein</fullName>
    </submittedName>
</protein>
<name>A0ACC1MKC0_9APHY</name>
<dbReference type="Proteomes" id="UP001144978">
    <property type="component" value="Unassembled WGS sequence"/>
</dbReference>
<keyword evidence="2" id="KW-1185">Reference proteome</keyword>
<evidence type="ECO:0000313" key="2">
    <source>
        <dbReference type="Proteomes" id="UP001144978"/>
    </source>
</evidence>
<accession>A0ACC1MKC0</accession>
<gene>
    <name evidence="1" type="ORF">NUW54_g13597</name>
</gene>